<gene>
    <name evidence="6" type="ORF">GGP45_000782</name>
    <name evidence="2" type="ORF">GGP61_002289</name>
    <name evidence="1" type="ORF">GGP71_001387</name>
    <name evidence="3" type="ORF">GGP82_000770</name>
    <name evidence="4" type="ORF">GGP83_000308</name>
    <name evidence="7" type="ORF">GGP99_000749</name>
    <name evidence="5" type="ORF">GGQ01_001380</name>
</gene>
<name>A0A840D9L1_9BACT</name>
<dbReference type="EMBL" id="JANTYZ010000001">
    <property type="protein sequence ID" value="MCS3864239.1"/>
    <property type="molecule type" value="Genomic_DNA"/>
</dbReference>
<sequence length="96" mass="10922">MPADGPRPLGEVLKEVIDELGVQEEVDEARVVETWASLAGEKINSVTESAWMKGSTLYVKITSAAWRQELHMNRRKWRDRLNGALEAELVDEIVFR</sequence>
<dbReference type="EMBL" id="JANUBF010000007">
    <property type="protein sequence ID" value="MCS4036320.1"/>
    <property type="molecule type" value="Genomic_DNA"/>
</dbReference>
<reference evidence="5" key="1">
    <citation type="submission" date="2022-08" db="EMBL/GenBank/DDBJ databases">
        <title>Genomic Encyclopedia of Type Strains, Phase V (KMG-V): Genome sequencing to study the core and pangenomes of soil and plant-associated prokaryotes.</title>
        <authorList>
            <person name="Whitman W."/>
        </authorList>
    </citation>
    <scope>NUCLEOTIDE SEQUENCE</scope>
    <source>
        <strain evidence="1">0</strain>
        <strain evidence="3">SP2016B</strain>
        <strain evidence="4">SP2017</strain>
        <strain evidence="7">SP3002</strain>
        <strain evidence="5">SP3012</strain>
        <strain evidence="6">SP3026</strain>
        <strain evidence="2">SP3049</strain>
    </source>
</reference>
<dbReference type="EMBL" id="JANTZM010000003">
    <property type="protein sequence ID" value="MCS4156807.1"/>
    <property type="molecule type" value="Genomic_DNA"/>
</dbReference>
<dbReference type="PANTHER" id="PTHR36456">
    <property type="entry name" value="UPF0232 PROTEIN SCO3875"/>
    <property type="match status" value="1"/>
</dbReference>
<dbReference type="EMBL" id="JANUBL010000001">
    <property type="protein sequence ID" value="MCS4120464.1"/>
    <property type="molecule type" value="Genomic_DNA"/>
</dbReference>
<dbReference type="RefSeq" id="WP_011405456.1">
    <property type="nucleotide sequence ID" value="NZ_CALTRV010000004.1"/>
</dbReference>
<comment type="caution">
    <text evidence="5">The sequence shown here is derived from an EMBL/GenBank/DDBJ whole genome shotgun (WGS) entry which is preliminary data.</text>
</comment>
<dbReference type="AlphaFoldDB" id="A0A840D9L1"/>
<dbReference type="EMBL" id="JANUAE010000008">
    <property type="protein sequence ID" value="MCS3710669.1"/>
    <property type="molecule type" value="Genomic_DNA"/>
</dbReference>
<evidence type="ECO:0000313" key="5">
    <source>
        <dbReference type="EMBL" id="MCS4036320.1"/>
    </source>
</evidence>
<evidence type="ECO:0000313" key="4">
    <source>
        <dbReference type="EMBL" id="MCS3950382.1"/>
    </source>
</evidence>
<dbReference type="Proteomes" id="UP001155040">
    <property type="component" value="Unassembled WGS sequence"/>
</dbReference>
<evidence type="ECO:0000313" key="8">
    <source>
        <dbReference type="Proteomes" id="UP001155040"/>
    </source>
</evidence>
<dbReference type="Pfam" id="PF05258">
    <property type="entry name" value="DciA"/>
    <property type="match status" value="1"/>
</dbReference>
<protein>
    <submittedName>
        <fullName evidence="5">Nucleic acid-binding Zn ribbon protein</fullName>
    </submittedName>
</protein>
<dbReference type="Proteomes" id="UP001155110">
    <property type="component" value="Unassembled WGS sequence"/>
</dbReference>
<evidence type="ECO:0000313" key="3">
    <source>
        <dbReference type="EMBL" id="MCS3864239.1"/>
    </source>
</evidence>
<dbReference type="EMBL" id="JANUBB010000001">
    <property type="protein sequence ID" value="MCS3950382.1"/>
    <property type="molecule type" value="Genomic_DNA"/>
</dbReference>
<dbReference type="Proteomes" id="UP001155057">
    <property type="component" value="Unassembled WGS sequence"/>
</dbReference>
<dbReference type="OMA" id="WRMELNF"/>
<dbReference type="GeneID" id="83729766"/>
<proteinExistence type="predicted"/>
<dbReference type="Proteomes" id="UP001155010">
    <property type="component" value="Unassembled WGS sequence"/>
</dbReference>
<dbReference type="Proteomes" id="UP001155144">
    <property type="component" value="Unassembled WGS sequence"/>
</dbReference>
<dbReference type="InterPro" id="IPR007922">
    <property type="entry name" value="DciA-like"/>
</dbReference>
<organism evidence="5 8">
    <name type="scientific">Salinibacter ruber</name>
    <dbReference type="NCBI Taxonomy" id="146919"/>
    <lineage>
        <taxon>Bacteria</taxon>
        <taxon>Pseudomonadati</taxon>
        <taxon>Rhodothermota</taxon>
        <taxon>Rhodothermia</taxon>
        <taxon>Rhodothermales</taxon>
        <taxon>Salinibacteraceae</taxon>
        <taxon>Salinibacter</taxon>
    </lineage>
</organism>
<accession>A0A840D9L1</accession>
<evidence type="ECO:0000313" key="6">
    <source>
        <dbReference type="EMBL" id="MCS4120464.1"/>
    </source>
</evidence>
<dbReference type="Proteomes" id="UP001155027">
    <property type="component" value="Unassembled WGS sequence"/>
</dbReference>
<evidence type="ECO:0000313" key="7">
    <source>
        <dbReference type="EMBL" id="MCS4156807.1"/>
    </source>
</evidence>
<dbReference type="Proteomes" id="UP001155034">
    <property type="component" value="Unassembled WGS sequence"/>
</dbReference>
<evidence type="ECO:0000313" key="2">
    <source>
        <dbReference type="EMBL" id="MCS3710669.1"/>
    </source>
</evidence>
<dbReference type="PANTHER" id="PTHR36456:SF1">
    <property type="entry name" value="UPF0232 PROTEIN SCO3875"/>
    <property type="match status" value="1"/>
</dbReference>
<dbReference type="EMBL" id="JANUAU010000003">
    <property type="protein sequence ID" value="MCS3677471.1"/>
    <property type="molecule type" value="Genomic_DNA"/>
</dbReference>
<evidence type="ECO:0000313" key="1">
    <source>
        <dbReference type="EMBL" id="MCS3677471.1"/>
    </source>
</evidence>